<dbReference type="PANTHER" id="PTHR22726">
    <property type="entry name" value="METALLOENDOPEPTIDASE OMA1"/>
    <property type="match status" value="1"/>
</dbReference>
<dbReference type="Proteomes" id="UP000001929">
    <property type="component" value="Chromosome"/>
</dbReference>
<dbReference type="Pfam" id="PF01435">
    <property type="entry name" value="Peptidase_M48"/>
    <property type="match status" value="1"/>
</dbReference>
<dbReference type="HOGENOM" id="CLU_029002_5_0_5"/>
<dbReference type="GO" id="GO:0016020">
    <property type="term" value="C:membrane"/>
    <property type="evidence" value="ECO:0007669"/>
    <property type="project" value="TreeGrafter"/>
</dbReference>
<keyword evidence="5 6" id="KW-0482">Metalloprotease</keyword>
<reference evidence="9 10" key="1">
    <citation type="journal article" date="2011" name="Stand. Genomic Sci.">
        <title>Complete genome sequence of Rhodospirillum rubrum type strain (S1).</title>
        <authorList>
            <person name="Munk A.C."/>
            <person name="Copeland A."/>
            <person name="Lucas S."/>
            <person name="Lapidus A."/>
            <person name="Del Rio T.G."/>
            <person name="Barry K."/>
            <person name="Detter J.C."/>
            <person name="Hammon N."/>
            <person name="Israni S."/>
            <person name="Pitluck S."/>
            <person name="Brettin T."/>
            <person name="Bruce D."/>
            <person name="Han C."/>
            <person name="Tapia R."/>
            <person name="Gilna P."/>
            <person name="Schmutz J."/>
            <person name="Larimer F."/>
            <person name="Land M."/>
            <person name="Kyrpides N.C."/>
            <person name="Mavromatis K."/>
            <person name="Richardson P."/>
            <person name="Rohde M."/>
            <person name="Goker M."/>
            <person name="Klenk H.P."/>
            <person name="Zhang Y."/>
            <person name="Roberts G.P."/>
            <person name="Reslewic S."/>
            <person name="Schwartz D.C."/>
        </authorList>
    </citation>
    <scope>NUCLEOTIDE SEQUENCE [LARGE SCALE GENOMIC DNA]</scope>
    <source>
        <strain evidence="10">ATCC 11170 / ATH 1.1.1 / DSM 467 / LMG 4362 / NCIMB 8255 / S1</strain>
    </source>
</reference>
<gene>
    <name evidence="9" type="ordered locus">Rru_A2450</name>
</gene>
<evidence type="ECO:0000313" key="9">
    <source>
        <dbReference type="EMBL" id="ABC23250.1"/>
    </source>
</evidence>
<dbReference type="InterPro" id="IPR051156">
    <property type="entry name" value="Mito/Outer_Membr_Metalloprot"/>
</dbReference>
<keyword evidence="1 6" id="KW-0645">Protease</keyword>
<keyword evidence="2" id="KW-0479">Metal-binding</keyword>
<evidence type="ECO:0000256" key="7">
    <source>
        <dbReference type="SAM" id="SignalP"/>
    </source>
</evidence>
<protein>
    <submittedName>
        <fullName evidence="9">Peptidase M48, Ste24p</fullName>
    </submittedName>
</protein>
<organism evidence="9 10">
    <name type="scientific">Rhodospirillum rubrum (strain ATCC 11170 / ATH 1.1.1 / DSM 467 / LMG 4362 / NCIMB 8255 / S1)</name>
    <dbReference type="NCBI Taxonomy" id="269796"/>
    <lineage>
        <taxon>Bacteria</taxon>
        <taxon>Pseudomonadati</taxon>
        <taxon>Pseudomonadota</taxon>
        <taxon>Alphaproteobacteria</taxon>
        <taxon>Rhodospirillales</taxon>
        <taxon>Rhodospirillaceae</taxon>
        <taxon>Rhodospirillum</taxon>
    </lineage>
</organism>
<evidence type="ECO:0000259" key="8">
    <source>
        <dbReference type="Pfam" id="PF01435"/>
    </source>
</evidence>
<dbReference type="AlphaFoldDB" id="Q2RRJ5"/>
<feature type="domain" description="Peptidase M48" evidence="8">
    <location>
        <begin position="68"/>
        <end position="248"/>
    </location>
</feature>
<dbReference type="InterPro" id="IPR001915">
    <property type="entry name" value="Peptidase_M48"/>
</dbReference>
<evidence type="ECO:0000256" key="6">
    <source>
        <dbReference type="RuleBase" id="RU003983"/>
    </source>
</evidence>
<keyword evidence="10" id="KW-1185">Reference proteome</keyword>
<proteinExistence type="inferred from homology"/>
<sequence length="264" mass="27765">MALPSPPRLSRIASLGAVLALCACAANPVTGRQQLILVSGAQGAEMGAQAYRDIKKEKPVLPAGNAYTQRIRAITERLIKANDLPAYDWEVNAFADDTANAFALPGGKVGVNTGLAKVARSDAQLAAVIGHEIAHAVSRHGEERVSQQMVIGTGLQLGSAALGAGAGGNAQAVALMEQAATLGIVLPYSRTHESEADEIGLFYMARAGYDPREAITLWQSMAAQGGERPPEFLSTHPSEGSRIENLQRLMPRALDLYRKAGGEG</sequence>
<dbReference type="STRING" id="269796.Rru_A2450"/>
<evidence type="ECO:0000313" key="10">
    <source>
        <dbReference type="Proteomes" id="UP000001929"/>
    </source>
</evidence>
<accession>Q2RRJ5</accession>
<dbReference type="KEGG" id="rru:Rru_A2450"/>
<comment type="cofactor">
    <cofactor evidence="6">
        <name>Zn(2+)</name>
        <dbReference type="ChEBI" id="CHEBI:29105"/>
    </cofactor>
    <text evidence="6">Binds 1 zinc ion per subunit.</text>
</comment>
<dbReference type="EMBL" id="CP000230">
    <property type="protein sequence ID" value="ABC23250.1"/>
    <property type="molecule type" value="Genomic_DNA"/>
</dbReference>
<evidence type="ECO:0000256" key="1">
    <source>
        <dbReference type="ARBA" id="ARBA00022670"/>
    </source>
</evidence>
<evidence type="ECO:0000256" key="5">
    <source>
        <dbReference type="ARBA" id="ARBA00023049"/>
    </source>
</evidence>
<feature type="signal peptide" evidence="7">
    <location>
        <begin position="1"/>
        <end position="25"/>
    </location>
</feature>
<dbReference type="GO" id="GO:0004222">
    <property type="term" value="F:metalloendopeptidase activity"/>
    <property type="evidence" value="ECO:0007669"/>
    <property type="project" value="InterPro"/>
</dbReference>
<evidence type="ECO:0000256" key="2">
    <source>
        <dbReference type="ARBA" id="ARBA00022723"/>
    </source>
</evidence>
<evidence type="ECO:0000256" key="3">
    <source>
        <dbReference type="ARBA" id="ARBA00022801"/>
    </source>
</evidence>
<dbReference type="EnsemblBacteria" id="ABC23250">
    <property type="protein sequence ID" value="ABC23250"/>
    <property type="gene ID" value="Rru_A2450"/>
</dbReference>
<dbReference type="PANTHER" id="PTHR22726:SF24">
    <property type="entry name" value="M48 FAMILY METALLOPEPTIDASE"/>
    <property type="match status" value="1"/>
</dbReference>
<dbReference type="eggNOG" id="COG0501">
    <property type="taxonomic scope" value="Bacteria"/>
</dbReference>
<dbReference type="RefSeq" id="WP_011390203.1">
    <property type="nucleotide sequence ID" value="NC_007643.1"/>
</dbReference>
<dbReference type="GO" id="GO:0046872">
    <property type="term" value="F:metal ion binding"/>
    <property type="evidence" value="ECO:0007669"/>
    <property type="project" value="UniProtKB-KW"/>
</dbReference>
<keyword evidence="4 6" id="KW-0862">Zinc</keyword>
<name>Q2RRJ5_RHORT</name>
<evidence type="ECO:0000256" key="4">
    <source>
        <dbReference type="ARBA" id="ARBA00022833"/>
    </source>
</evidence>
<keyword evidence="3 6" id="KW-0378">Hydrolase</keyword>
<feature type="chain" id="PRO_5004214790" evidence="7">
    <location>
        <begin position="26"/>
        <end position="264"/>
    </location>
</feature>
<dbReference type="GO" id="GO:0051603">
    <property type="term" value="P:proteolysis involved in protein catabolic process"/>
    <property type="evidence" value="ECO:0007669"/>
    <property type="project" value="TreeGrafter"/>
</dbReference>
<dbReference type="PATRIC" id="fig|269796.9.peg.2554"/>
<dbReference type="CDD" id="cd07331">
    <property type="entry name" value="M48C_Oma1_like"/>
    <property type="match status" value="1"/>
</dbReference>
<dbReference type="PhylomeDB" id="Q2RRJ5"/>
<comment type="similarity">
    <text evidence="6">Belongs to the peptidase M48 family.</text>
</comment>
<keyword evidence="7" id="KW-0732">Signal</keyword>
<dbReference type="Gene3D" id="3.30.2010.10">
    <property type="entry name" value="Metalloproteases ('zincins'), catalytic domain"/>
    <property type="match status" value="1"/>
</dbReference>